<proteinExistence type="predicted"/>
<reference evidence="2 3" key="1">
    <citation type="submission" date="2017-09" db="EMBL/GenBank/DDBJ databases">
        <title>Bacterial strain isolated from the female urinary microbiota.</title>
        <authorList>
            <person name="Thomas-White K."/>
            <person name="Kumar N."/>
            <person name="Forster S."/>
            <person name="Putonti C."/>
            <person name="Lawley T."/>
            <person name="Wolfe A.J."/>
        </authorList>
    </citation>
    <scope>NUCLEOTIDE SEQUENCE [LARGE SCALE GENOMIC DNA]</scope>
    <source>
        <strain evidence="2 3">UMB0680</strain>
    </source>
</reference>
<gene>
    <name evidence="2" type="ORF">CJ198_03760</name>
</gene>
<organism evidence="2 3">
    <name type="scientific">Brevibacterium luteolum</name>
    <dbReference type="NCBI Taxonomy" id="199591"/>
    <lineage>
        <taxon>Bacteria</taxon>
        <taxon>Bacillati</taxon>
        <taxon>Actinomycetota</taxon>
        <taxon>Actinomycetes</taxon>
        <taxon>Micrococcales</taxon>
        <taxon>Brevibacteriaceae</taxon>
        <taxon>Brevibacterium</taxon>
    </lineage>
</organism>
<feature type="transmembrane region" description="Helical" evidence="1">
    <location>
        <begin position="36"/>
        <end position="60"/>
    </location>
</feature>
<dbReference type="EMBL" id="PNFZ01000002">
    <property type="protein sequence ID" value="PMB98468.1"/>
    <property type="molecule type" value="Genomic_DNA"/>
</dbReference>
<keyword evidence="1" id="KW-1133">Transmembrane helix</keyword>
<evidence type="ECO:0000313" key="3">
    <source>
        <dbReference type="Proteomes" id="UP000235703"/>
    </source>
</evidence>
<protein>
    <submittedName>
        <fullName evidence="2">Uncharacterized protein</fullName>
    </submittedName>
</protein>
<dbReference type="Proteomes" id="UP000235703">
    <property type="component" value="Unassembled WGS sequence"/>
</dbReference>
<evidence type="ECO:0000313" key="2">
    <source>
        <dbReference type="EMBL" id="PMB98468.1"/>
    </source>
</evidence>
<keyword evidence="1" id="KW-0812">Transmembrane</keyword>
<keyword evidence="3" id="KW-1185">Reference proteome</keyword>
<keyword evidence="1" id="KW-0472">Membrane</keyword>
<dbReference type="RefSeq" id="WP_102160977.1">
    <property type="nucleotide sequence ID" value="NZ_JALXRF010000006.1"/>
</dbReference>
<comment type="caution">
    <text evidence="2">The sequence shown here is derived from an EMBL/GenBank/DDBJ whole genome shotgun (WGS) entry which is preliminary data.</text>
</comment>
<sequence length="147" mass="15713">MSELSWRVYPRLYVVALLWALPIFLVLLMLTGFSWIILTCALLLAVLSLVLSASALRITVSGGVLALRYWFYLVEVDIANITEVARVERALVGLGYKRAGSATSFLVGGPYLQATTSSGTDLVFSVREDFAADLEAALSAGPGAPAA</sequence>
<accession>A0A2N6PIF0</accession>
<feature type="transmembrane region" description="Helical" evidence="1">
    <location>
        <begin position="12"/>
        <end position="30"/>
    </location>
</feature>
<name>A0A2N6PIF0_9MICO</name>
<dbReference type="AlphaFoldDB" id="A0A2N6PIF0"/>
<evidence type="ECO:0000256" key="1">
    <source>
        <dbReference type="SAM" id="Phobius"/>
    </source>
</evidence>